<keyword evidence="2 4" id="KW-0863">Zinc-finger</keyword>
<dbReference type="InterPro" id="IPR011011">
    <property type="entry name" value="Znf_FYVE_PHD"/>
</dbReference>
<dbReference type="AlphaFoldDB" id="A0AAV9CXJ8"/>
<proteinExistence type="predicted"/>
<feature type="domain" description="PHD-type" evidence="6">
    <location>
        <begin position="356"/>
        <end position="405"/>
    </location>
</feature>
<dbReference type="PROSITE" id="PS00518">
    <property type="entry name" value="ZF_RING_1"/>
    <property type="match status" value="1"/>
</dbReference>
<evidence type="ECO:0000313" key="9">
    <source>
        <dbReference type="Proteomes" id="UP001180020"/>
    </source>
</evidence>
<evidence type="ECO:0000259" key="7">
    <source>
        <dbReference type="PROSITE" id="PS50089"/>
    </source>
</evidence>
<evidence type="ECO:0000259" key="6">
    <source>
        <dbReference type="PROSITE" id="PS50016"/>
    </source>
</evidence>
<keyword evidence="1" id="KW-0479">Metal-binding</keyword>
<feature type="compositionally biased region" description="Basic residues" evidence="5">
    <location>
        <begin position="1"/>
        <end position="11"/>
    </location>
</feature>
<dbReference type="InterPro" id="IPR013083">
    <property type="entry name" value="Znf_RING/FYVE/PHD"/>
</dbReference>
<dbReference type="InterPro" id="IPR058746">
    <property type="entry name" value="Znf_RING-type_Topors"/>
</dbReference>
<feature type="compositionally biased region" description="Acidic residues" evidence="5">
    <location>
        <begin position="20"/>
        <end position="66"/>
    </location>
</feature>
<dbReference type="SUPFAM" id="SSF57850">
    <property type="entry name" value="RING/U-box"/>
    <property type="match status" value="1"/>
</dbReference>
<dbReference type="Proteomes" id="UP001180020">
    <property type="component" value="Unassembled WGS sequence"/>
</dbReference>
<dbReference type="SUPFAM" id="SSF57903">
    <property type="entry name" value="FYVE/PHD zinc finger"/>
    <property type="match status" value="1"/>
</dbReference>
<evidence type="ECO:0008006" key="10">
    <source>
        <dbReference type="Google" id="ProtNLM"/>
    </source>
</evidence>
<dbReference type="Pfam" id="PF13639">
    <property type="entry name" value="zf-RING_2"/>
    <property type="match status" value="1"/>
</dbReference>
<feature type="compositionally biased region" description="Basic residues" evidence="5">
    <location>
        <begin position="125"/>
        <end position="165"/>
    </location>
</feature>
<dbReference type="SMART" id="SM00184">
    <property type="entry name" value="RING"/>
    <property type="match status" value="1"/>
</dbReference>
<evidence type="ECO:0000256" key="4">
    <source>
        <dbReference type="PROSITE-ProRule" id="PRU00175"/>
    </source>
</evidence>
<feature type="domain" description="RING-type" evidence="7">
    <location>
        <begin position="266"/>
        <end position="308"/>
    </location>
</feature>
<feature type="compositionally biased region" description="Acidic residues" evidence="5">
    <location>
        <begin position="95"/>
        <end position="115"/>
    </location>
</feature>
<dbReference type="Gene3D" id="3.30.40.10">
    <property type="entry name" value="Zinc/RING finger domain, C3HC4 (zinc finger)"/>
    <property type="match status" value="2"/>
</dbReference>
<feature type="region of interest" description="Disordered" evidence="5">
    <location>
        <begin position="514"/>
        <end position="547"/>
    </location>
</feature>
<organism evidence="8 9">
    <name type="scientific">Acorus calamus</name>
    <name type="common">Sweet flag</name>
    <dbReference type="NCBI Taxonomy" id="4465"/>
    <lineage>
        <taxon>Eukaryota</taxon>
        <taxon>Viridiplantae</taxon>
        <taxon>Streptophyta</taxon>
        <taxon>Embryophyta</taxon>
        <taxon>Tracheophyta</taxon>
        <taxon>Spermatophyta</taxon>
        <taxon>Magnoliopsida</taxon>
        <taxon>Liliopsida</taxon>
        <taxon>Acoraceae</taxon>
        <taxon>Acorus</taxon>
    </lineage>
</organism>
<evidence type="ECO:0000256" key="1">
    <source>
        <dbReference type="ARBA" id="ARBA00022723"/>
    </source>
</evidence>
<dbReference type="CDD" id="cd16574">
    <property type="entry name" value="RING-HC_Topors"/>
    <property type="match status" value="1"/>
</dbReference>
<dbReference type="PROSITE" id="PS50016">
    <property type="entry name" value="ZF_PHD_2"/>
    <property type="match status" value="1"/>
</dbReference>
<dbReference type="PROSITE" id="PS50089">
    <property type="entry name" value="ZF_RING_2"/>
    <property type="match status" value="1"/>
</dbReference>
<evidence type="ECO:0000256" key="5">
    <source>
        <dbReference type="SAM" id="MobiDB-lite"/>
    </source>
</evidence>
<evidence type="ECO:0000256" key="2">
    <source>
        <dbReference type="ARBA" id="ARBA00022771"/>
    </source>
</evidence>
<dbReference type="InterPro" id="IPR001841">
    <property type="entry name" value="Znf_RING"/>
</dbReference>
<feature type="region of interest" description="Disordered" evidence="5">
    <location>
        <begin position="1"/>
        <end position="174"/>
    </location>
</feature>
<keyword evidence="9" id="KW-1185">Reference proteome</keyword>
<reference evidence="8" key="2">
    <citation type="submission" date="2023-06" db="EMBL/GenBank/DDBJ databases">
        <authorList>
            <person name="Ma L."/>
            <person name="Liu K.-W."/>
            <person name="Li Z."/>
            <person name="Hsiao Y.-Y."/>
            <person name="Qi Y."/>
            <person name="Fu T."/>
            <person name="Tang G."/>
            <person name="Zhang D."/>
            <person name="Sun W.-H."/>
            <person name="Liu D.-K."/>
            <person name="Li Y."/>
            <person name="Chen G.-Z."/>
            <person name="Liu X.-D."/>
            <person name="Liao X.-Y."/>
            <person name="Jiang Y.-T."/>
            <person name="Yu X."/>
            <person name="Hao Y."/>
            <person name="Huang J."/>
            <person name="Zhao X.-W."/>
            <person name="Ke S."/>
            <person name="Chen Y.-Y."/>
            <person name="Wu W.-L."/>
            <person name="Hsu J.-L."/>
            <person name="Lin Y.-F."/>
            <person name="Huang M.-D."/>
            <person name="Li C.-Y."/>
            <person name="Huang L."/>
            <person name="Wang Z.-W."/>
            <person name="Zhao X."/>
            <person name="Zhong W.-Y."/>
            <person name="Peng D.-H."/>
            <person name="Ahmad S."/>
            <person name="Lan S."/>
            <person name="Zhang J.-S."/>
            <person name="Tsai W.-C."/>
            <person name="Van De Peer Y."/>
            <person name="Liu Z.-J."/>
        </authorList>
    </citation>
    <scope>NUCLEOTIDE SEQUENCE</scope>
    <source>
        <strain evidence="8">CP</strain>
        <tissue evidence="8">Leaves</tissue>
    </source>
</reference>
<dbReference type="InterPro" id="IPR001965">
    <property type="entry name" value="Znf_PHD"/>
</dbReference>
<dbReference type="PANTHER" id="PTHR47177">
    <property type="entry name" value="F18C1.6 PROTEIN"/>
    <property type="match status" value="1"/>
</dbReference>
<comment type="caution">
    <text evidence="8">The sequence shown here is derived from an EMBL/GenBank/DDBJ whole genome shotgun (WGS) entry which is preliminary data.</text>
</comment>
<name>A0AAV9CXJ8_ACOCL</name>
<dbReference type="EMBL" id="JAUJYO010000017">
    <property type="protein sequence ID" value="KAK1293625.1"/>
    <property type="molecule type" value="Genomic_DNA"/>
</dbReference>
<dbReference type="Pfam" id="PF00628">
    <property type="entry name" value="PHD"/>
    <property type="match status" value="1"/>
</dbReference>
<accession>A0AAV9CXJ8</accession>
<reference evidence="8" key="1">
    <citation type="journal article" date="2023" name="Nat. Commun.">
        <title>Diploid and tetraploid genomes of Acorus and the evolution of monocots.</title>
        <authorList>
            <person name="Ma L."/>
            <person name="Liu K.W."/>
            <person name="Li Z."/>
            <person name="Hsiao Y.Y."/>
            <person name="Qi Y."/>
            <person name="Fu T."/>
            <person name="Tang G.D."/>
            <person name="Zhang D."/>
            <person name="Sun W.H."/>
            <person name="Liu D.K."/>
            <person name="Li Y."/>
            <person name="Chen G.Z."/>
            <person name="Liu X.D."/>
            <person name="Liao X.Y."/>
            <person name="Jiang Y.T."/>
            <person name="Yu X."/>
            <person name="Hao Y."/>
            <person name="Huang J."/>
            <person name="Zhao X.W."/>
            <person name="Ke S."/>
            <person name="Chen Y.Y."/>
            <person name="Wu W.L."/>
            <person name="Hsu J.L."/>
            <person name="Lin Y.F."/>
            <person name="Huang M.D."/>
            <person name="Li C.Y."/>
            <person name="Huang L."/>
            <person name="Wang Z.W."/>
            <person name="Zhao X."/>
            <person name="Zhong W.Y."/>
            <person name="Peng D.H."/>
            <person name="Ahmad S."/>
            <person name="Lan S."/>
            <person name="Zhang J.S."/>
            <person name="Tsai W.C."/>
            <person name="Van de Peer Y."/>
            <person name="Liu Z.J."/>
        </authorList>
    </citation>
    <scope>NUCLEOTIDE SEQUENCE</scope>
    <source>
        <strain evidence="8">CP</strain>
    </source>
</reference>
<dbReference type="InterPro" id="IPR019787">
    <property type="entry name" value="Znf_PHD-finger"/>
</dbReference>
<evidence type="ECO:0000256" key="3">
    <source>
        <dbReference type="ARBA" id="ARBA00022833"/>
    </source>
</evidence>
<dbReference type="InterPro" id="IPR017907">
    <property type="entry name" value="Znf_RING_CS"/>
</dbReference>
<sequence>MARGVKKRRGFRSKERGSDDSEDEEYVLEDEPEEEEEEEEEDFVSSSEEENLEFTDEDVLDDEEEVVKEVRSRSKGPAVRKPVGRRGRRRRITCSDDDDDDFDDEDFEPESDDLVDEKKGARIAGRGRGRRRKAAPPPRKTSKAKRVRVAAKKAVRKKRTKRRPVVKSPPVSSDDDFVVKVSVSMNKRKRKRGRRSAVSDSVDSESSDYEFTISEEEREVVRDAERNGCLAVNSGRPMCRKSGVGRGKEKVVESAVPQGELGKQVCGICLSEEQKGTVRGILNSCMHYFCFACIMEWSKVESRCPVCKRRFATISKSARSDGGIGLRKAFIRVPKRDQVYHPSEEEIRGYMDPYENAVCMECHQGGDDNLMLLCDICDSSAHTYCVGLGREVPEGDWFCSGCRPAHHGSSSSQLHDSARDQVTNNEHVFGRSDAENFDVNRTFQLNPCQSASLQDHFPFQGTSALASPRYPGGDLRATPQASGTSALTVSARRAIQHRIRILISNSWTRQNPPVVNRTDDSWTGELISEDPGRENRGPSSSDFGDRVQGSALLNERPSYSGQREDGFGVSNYPVRETNHGPNTSFNSTTGECLQAELDGMSSSQVMLADDQRYDLNQPVFGSPFTYDERNSFPPVEGVKEQVQSVVRRQMKHMSKESLERSAFKEIARQSTHTILAACGFEHRRSMAFPIQPPLACSHSNNEDGQQASLIKGCCPSCFESFAKDVVSKIVNTRIGG</sequence>
<dbReference type="GO" id="GO:0008270">
    <property type="term" value="F:zinc ion binding"/>
    <property type="evidence" value="ECO:0007669"/>
    <property type="project" value="UniProtKB-KW"/>
</dbReference>
<gene>
    <name evidence="8" type="ORF">QJS10_CPB17g01179</name>
</gene>
<dbReference type="PANTHER" id="PTHR47177:SF3">
    <property type="entry name" value="F18C1.6 PROTEIN"/>
    <property type="match status" value="1"/>
</dbReference>
<protein>
    <recommendedName>
        <fullName evidence="10">PHD and RING finger domain-containing protein 1</fullName>
    </recommendedName>
</protein>
<feature type="compositionally biased region" description="Basic residues" evidence="5">
    <location>
        <begin position="82"/>
        <end position="92"/>
    </location>
</feature>
<dbReference type="SMART" id="SM00249">
    <property type="entry name" value="PHD"/>
    <property type="match status" value="1"/>
</dbReference>
<evidence type="ECO:0000313" key="8">
    <source>
        <dbReference type="EMBL" id="KAK1293625.1"/>
    </source>
</evidence>
<keyword evidence="3" id="KW-0862">Zinc</keyword>